<keyword evidence="2" id="KW-1185">Reference proteome</keyword>
<organism evidence="1 2">
    <name type="scientific">Boletus edulis BED1</name>
    <dbReference type="NCBI Taxonomy" id="1328754"/>
    <lineage>
        <taxon>Eukaryota</taxon>
        <taxon>Fungi</taxon>
        <taxon>Dikarya</taxon>
        <taxon>Basidiomycota</taxon>
        <taxon>Agaricomycotina</taxon>
        <taxon>Agaricomycetes</taxon>
        <taxon>Agaricomycetidae</taxon>
        <taxon>Boletales</taxon>
        <taxon>Boletineae</taxon>
        <taxon>Boletaceae</taxon>
        <taxon>Boletoideae</taxon>
        <taxon>Boletus</taxon>
    </lineage>
</organism>
<reference evidence="1" key="1">
    <citation type="submission" date="2019-10" db="EMBL/GenBank/DDBJ databases">
        <authorList>
            <consortium name="DOE Joint Genome Institute"/>
            <person name="Kuo A."/>
            <person name="Miyauchi S."/>
            <person name="Kiss E."/>
            <person name="Drula E."/>
            <person name="Kohler A."/>
            <person name="Sanchez-Garcia M."/>
            <person name="Andreopoulos B."/>
            <person name="Barry K.W."/>
            <person name="Bonito G."/>
            <person name="Buee M."/>
            <person name="Carver A."/>
            <person name="Chen C."/>
            <person name="Cichocki N."/>
            <person name="Clum A."/>
            <person name="Culley D."/>
            <person name="Crous P.W."/>
            <person name="Fauchery L."/>
            <person name="Girlanda M."/>
            <person name="Hayes R."/>
            <person name="Keri Z."/>
            <person name="LaButti K."/>
            <person name="Lipzen A."/>
            <person name="Lombard V."/>
            <person name="Magnuson J."/>
            <person name="Maillard F."/>
            <person name="Morin E."/>
            <person name="Murat C."/>
            <person name="Nolan M."/>
            <person name="Ohm R."/>
            <person name="Pangilinan J."/>
            <person name="Pereira M."/>
            <person name="Perotto S."/>
            <person name="Peter M."/>
            <person name="Riley R."/>
            <person name="Sitrit Y."/>
            <person name="Stielow B."/>
            <person name="Szollosi G."/>
            <person name="Zifcakova L."/>
            <person name="Stursova M."/>
            <person name="Spatafora J.W."/>
            <person name="Tedersoo L."/>
            <person name="Vaario L.-M."/>
            <person name="Yamada A."/>
            <person name="Yan M."/>
            <person name="Wang P."/>
            <person name="Xu J."/>
            <person name="Bruns T."/>
            <person name="Baldrian P."/>
            <person name="Vilgalys R."/>
            <person name="Henrissat B."/>
            <person name="Grigoriev I.V."/>
            <person name="Hibbett D."/>
            <person name="Nagy L.G."/>
            <person name="Martin F.M."/>
        </authorList>
    </citation>
    <scope>NUCLEOTIDE SEQUENCE</scope>
    <source>
        <strain evidence="1">BED1</strain>
    </source>
</reference>
<evidence type="ECO:0000313" key="2">
    <source>
        <dbReference type="Proteomes" id="UP001194468"/>
    </source>
</evidence>
<gene>
    <name evidence="1" type="ORF">L210DRAFT_977879</name>
</gene>
<evidence type="ECO:0000313" key="1">
    <source>
        <dbReference type="EMBL" id="KAF8417414.1"/>
    </source>
</evidence>
<dbReference type="EMBL" id="WHUW01000222">
    <property type="protein sequence ID" value="KAF8417414.1"/>
    <property type="molecule type" value="Genomic_DNA"/>
</dbReference>
<protein>
    <submittedName>
        <fullName evidence="1">Uncharacterized protein</fullName>
    </submittedName>
</protein>
<reference evidence="1" key="2">
    <citation type="journal article" date="2020" name="Nat. Commun.">
        <title>Large-scale genome sequencing of mycorrhizal fungi provides insights into the early evolution of symbiotic traits.</title>
        <authorList>
            <person name="Miyauchi S."/>
            <person name="Kiss E."/>
            <person name="Kuo A."/>
            <person name="Drula E."/>
            <person name="Kohler A."/>
            <person name="Sanchez-Garcia M."/>
            <person name="Morin E."/>
            <person name="Andreopoulos B."/>
            <person name="Barry K.W."/>
            <person name="Bonito G."/>
            <person name="Buee M."/>
            <person name="Carver A."/>
            <person name="Chen C."/>
            <person name="Cichocki N."/>
            <person name="Clum A."/>
            <person name="Culley D."/>
            <person name="Crous P.W."/>
            <person name="Fauchery L."/>
            <person name="Girlanda M."/>
            <person name="Hayes R.D."/>
            <person name="Keri Z."/>
            <person name="LaButti K."/>
            <person name="Lipzen A."/>
            <person name="Lombard V."/>
            <person name="Magnuson J."/>
            <person name="Maillard F."/>
            <person name="Murat C."/>
            <person name="Nolan M."/>
            <person name="Ohm R.A."/>
            <person name="Pangilinan J."/>
            <person name="Pereira M.F."/>
            <person name="Perotto S."/>
            <person name="Peter M."/>
            <person name="Pfister S."/>
            <person name="Riley R."/>
            <person name="Sitrit Y."/>
            <person name="Stielow J.B."/>
            <person name="Szollosi G."/>
            <person name="Zifcakova L."/>
            <person name="Stursova M."/>
            <person name="Spatafora J.W."/>
            <person name="Tedersoo L."/>
            <person name="Vaario L.M."/>
            <person name="Yamada A."/>
            <person name="Yan M."/>
            <person name="Wang P."/>
            <person name="Xu J."/>
            <person name="Bruns T."/>
            <person name="Baldrian P."/>
            <person name="Vilgalys R."/>
            <person name="Dunand C."/>
            <person name="Henrissat B."/>
            <person name="Grigoriev I.V."/>
            <person name="Hibbett D."/>
            <person name="Nagy L.G."/>
            <person name="Martin F.M."/>
        </authorList>
    </citation>
    <scope>NUCLEOTIDE SEQUENCE</scope>
    <source>
        <strain evidence="1">BED1</strain>
    </source>
</reference>
<dbReference type="Proteomes" id="UP001194468">
    <property type="component" value="Unassembled WGS sequence"/>
</dbReference>
<comment type="caution">
    <text evidence="1">The sequence shown here is derived from an EMBL/GenBank/DDBJ whole genome shotgun (WGS) entry which is preliminary data.</text>
</comment>
<name>A0AAD4G6T0_BOLED</name>
<accession>A0AAD4G6T0</accession>
<proteinExistence type="predicted"/>
<dbReference type="AlphaFoldDB" id="A0AAD4G6T0"/>
<sequence length="110" mass="11846">MPRGSLVTQNDAVPRLGPRRCLNRASTRPCSPLPLPAIACTPSPRPTCTDTITHLLTCTARLSFTLARIATPHRPTSCAPRPCPCPVLARTSSHSQKRCGDNDNMMIVTA</sequence>